<dbReference type="Gene3D" id="2.30.30.40">
    <property type="entry name" value="SH3 Domains"/>
    <property type="match status" value="1"/>
</dbReference>
<keyword evidence="6" id="KW-1185">Reference proteome</keyword>
<evidence type="ECO:0000256" key="1">
    <source>
        <dbReference type="ARBA" id="ARBA00022729"/>
    </source>
</evidence>
<protein>
    <submittedName>
        <fullName evidence="5">Outer membrane beta-barrel protein</fullName>
    </submittedName>
</protein>
<name>A0ABS1X2H5_9GAMM</name>
<comment type="caution">
    <text evidence="5">The sequence shown here is derived from an EMBL/GenBank/DDBJ whole genome shotgun (WGS) entry which is preliminary data.</text>
</comment>
<organism evidence="5 6">
    <name type="scientific">Steroidobacter gossypii</name>
    <dbReference type="NCBI Taxonomy" id="2805490"/>
    <lineage>
        <taxon>Bacteria</taxon>
        <taxon>Pseudomonadati</taxon>
        <taxon>Pseudomonadota</taxon>
        <taxon>Gammaproteobacteria</taxon>
        <taxon>Steroidobacterales</taxon>
        <taxon>Steroidobacteraceae</taxon>
        <taxon>Steroidobacter</taxon>
    </lineage>
</organism>
<dbReference type="Proteomes" id="UP000661077">
    <property type="component" value="Unassembled WGS sequence"/>
</dbReference>
<dbReference type="SUPFAM" id="SSF56925">
    <property type="entry name" value="OMPA-like"/>
    <property type="match status" value="1"/>
</dbReference>
<dbReference type="Gene3D" id="2.40.160.20">
    <property type="match status" value="1"/>
</dbReference>
<gene>
    <name evidence="5" type="ORF">JM946_21925</name>
</gene>
<evidence type="ECO:0000256" key="2">
    <source>
        <dbReference type="SAM" id="SignalP"/>
    </source>
</evidence>
<sequence>MSRSLTPLTCLWILLLFAAGAHADDQSKDSTDDRFEPDAHKILIADPFIELHTGPGRGYPVFHVVERGREVQLVKRRTDWFQLRTDQGVEGWAPREQMIATLEPTGEPLDLQEPARENYMSRRWQGGIMGGDFDGASEVALFGGYAFSDNLSIELTLTHILGEFSNGYSATLGLMHLFAPEWRLSPYFTLGTGILYTEPKSNLVQSIDRDDQIGYVGGGLQFYLTRRFMLRSEYRHNIVFTSRNDNEEVDEWKYLGFAFFF</sequence>
<evidence type="ECO:0000313" key="6">
    <source>
        <dbReference type="Proteomes" id="UP000661077"/>
    </source>
</evidence>
<dbReference type="InterPro" id="IPR027385">
    <property type="entry name" value="Beta-barrel_OMP"/>
</dbReference>
<dbReference type="RefSeq" id="WP_203169519.1">
    <property type="nucleotide sequence ID" value="NZ_JAEVLS010000005.1"/>
</dbReference>
<feature type="domain" description="Outer membrane protein beta-barrel" evidence="4">
    <location>
        <begin position="134"/>
        <end position="246"/>
    </location>
</feature>
<keyword evidence="1 2" id="KW-0732">Signal</keyword>
<dbReference type="InterPro" id="IPR003646">
    <property type="entry name" value="SH3-like_bac-type"/>
</dbReference>
<accession>A0ABS1X2H5</accession>
<feature type="domain" description="SH3b" evidence="3">
    <location>
        <begin position="51"/>
        <end position="94"/>
    </location>
</feature>
<feature type="chain" id="PRO_5047289679" evidence="2">
    <location>
        <begin position="24"/>
        <end position="261"/>
    </location>
</feature>
<proteinExistence type="predicted"/>
<dbReference type="Pfam" id="PF13505">
    <property type="entry name" value="OMP_b-brl"/>
    <property type="match status" value="1"/>
</dbReference>
<feature type="signal peptide" evidence="2">
    <location>
        <begin position="1"/>
        <end position="23"/>
    </location>
</feature>
<dbReference type="InterPro" id="IPR011250">
    <property type="entry name" value="OMP/PagP_B-barrel"/>
</dbReference>
<reference evidence="5 6" key="1">
    <citation type="journal article" date="2021" name="Int. J. Syst. Evol. Microbiol.">
        <title>Steroidobacter gossypii sp. nov., isolated from soil of cotton cropping field.</title>
        <authorList>
            <person name="Huang R."/>
            <person name="Yang S."/>
            <person name="Zhen C."/>
            <person name="Liu W."/>
        </authorList>
    </citation>
    <scope>NUCLEOTIDE SEQUENCE [LARGE SCALE GENOMIC DNA]</scope>
    <source>
        <strain evidence="5 6">S1-65</strain>
    </source>
</reference>
<evidence type="ECO:0000259" key="4">
    <source>
        <dbReference type="Pfam" id="PF13505"/>
    </source>
</evidence>
<dbReference type="Pfam" id="PF08239">
    <property type="entry name" value="SH3_3"/>
    <property type="match status" value="1"/>
</dbReference>
<evidence type="ECO:0000313" key="5">
    <source>
        <dbReference type="EMBL" id="MBM0107407.1"/>
    </source>
</evidence>
<evidence type="ECO:0000259" key="3">
    <source>
        <dbReference type="Pfam" id="PF08239"/>
    </source>
</evidence>
<dbReference type="EMBL" id="JAEVLS010000005">
    <property type="protein sequence ID" value="MBM0107407.1"/>
    <property type="molecule type" value="Genomic_DNA"/>
</dbReference>